<evidence type="ECO:0000313" key="2">
    <source>
        <dbReference type="Ensembl" id="ENSCCRP00015035868.1"/>
    </source>
</evidence>
<dbReference type="Proteomes" id="UP000694700">
    <property type="component" value="Unplaced"/>
</dbReference>
<evidence type="ECO:0000259" key="1">
    <source>
        <dbReference type="Pfam" id="PF16297"/>
    </source>
</evidence>
<protein>
    <recommendedName>
        <fullName evidence="1">DUF4939 domain-containing protein</fullName>
    </recommendedName>
</protein>
<dbReference type="Ensembl" id="ENSCCRT00015037112.1">
    <property type="protein sequence ID" value="ENSCCRP00015035868.1"/>
    <property type="gene ID" value="ENSCCRG00015014953.1"/>
</dbReference>
<accession>A0A8C1UEB3</accession>
<dbReference type="InterPro" id="IPR032549">
    <property type="entry name" value="DUF4939"/>
</dbReference>
<dbReference type="AlphaFoldDB" id="A0A8C1UEB3"/>
<evidence type="ECO:0000313" key="3">
    <source>
        <dbReference type="Proteomes" id="UP000694700"/>
    </source>
</evidence>
<name>A0A8C1UEB3_CYPCA</name>
<sequence length="149" mass="16114">MGFSTTDPPTTPVLDVLPQICLAHCLADLHSTTSELGNLLRAALTATSIPRSASVSPMVLPVSYAGEPAGCGSFLKVLLYIEAQPQKFSIDRSKVAFLISLLSGRALQWAKALLSTYRQRLNPRICWDSSEVVCWSQFCEGTPEVLGIC</sequence>
<organism evidence="2 3">
    <name type="scientific">Cyprinus carpio</name>
    <name type="common">Common carp</name>
    <dbReference type="NCBI Taxonomy" id="7962"/>
    <lineage>
        <taxon>Eukaryota</taxon>
        <taxon>Metazoa</taxon>
        <taxon>Chordata</taxon>
        <taxon>Craniata</taxon>
        <taxon>Vertebrata</taxon>
        <taxon>Euteleostomi</taxon>
        <taxon>Actinopterygii</taxon>
        <taxon>Neopterygii</taxon>
        <taxon>Teleostei</taxon>
        <taxon>Ostariophysi</taxon>
        <taxon>Cypriniformes</taxon>
        <taxon>Cyprinidae</taxon>
        <taxon>Cyprininae</taxon>
        <taxon>Cyprinus</taxon>
    </lineage>
</organism>
<reference evidence="2" key="1">
    <citation type="submission" date="2025-08" db="UniProtKB">
        <authorList>
            <consortium name="Ensembl"/>
        </authorList>
    </citation>
    <scope>IDENTIFICATION</scope>
</reference>
<proteinExistence type="predicted"/>
<dbReference type="Pfam" id="PF16297">
    <property type="entry name" value="DUF4939"/>
    <property type="match status" value="1"/>
</dbReference>
<feature type="domain" description="DUF4939" evidence="1">
    <location>
        <begin position="52"/>
        <end position="117"/>
    </location>
</feature>